<evidence type="ECO:0000313" key="2">
    <source>
        <dbReference type="Proteomes" id="UP000593575"/>
    </source>
</evidence>
<proteinExistence type="predicted"/>
<accession>A0A7J9J097</accession>
<dbReference type="AlphaFoldDB" id="A0A7J9J097"/>
<evidence type="ECO:0000313" key="1">
    <source>
        <dbReference type="EMBL" id="MBA0827757.1"/>
    </source>
</evidence>
<organism evidence="1 2">
    <name type="scientific">Gossypium armourianum</name>
    <dbReference type="NCBI Taxonomy" id="34283"/>
    <lineage>
        <taxon>Eukaryota</taxon>
        <taxon>Viridiplantae</taxon>
        <taxon>Streptophyta</taxon>
        <taxon>Embryophyta</taxon>
        <taxon>Tracheophyta</taxon>
        <taxon>Spermatophyta</taxon>
        <taxon>Magnoliopsida</taxon>
        <taxon>eudicotyledons</taxon>
        <taxon>Gunneridae</taxon>
        <taxon>Pentapetalae</taxon>
        <taxon>rosids</taxon>
        <taxon>malvids</taxon>
        <taxon>Malvales</taxon>
        <taxon>Malvaceae</taxon>
        <taxon>Malvoideae</taxon>
        <taxon>Gossypium</taxon>
    </lineage>
</organism>
<dbReference type="EMBL" id="JABFAE010000005">
    <property type="protein sequence ID" value="MBA0827757.1"/>
    <property type="molecule type" value="Genomic_DNA"/>
</dbReference>
<gene>
    <name evidence="1" type="ORF">Goarm_012506</name>
</gene>
<protein>
    <submittedName>
        <fullName evidence="1">Uncharacterized protein</fullName>
    </submittedName>
</protein>
<comment type="caution">
    <text evidence="1">The sequence shown here is derived from an EMBL/GenBank/DDBJ whole genome shotgun (WGS) entry which is preliminary data.</text>
</comment>
<dbReference type="Proteomes" id="UP000593575">
    <property type="component" value="Unassembled WGS sequence"/>
</dbReference>
<keyword evidence="2" id="KW-1185">Reference proteome</keyword>
<reference evidence="1 2" key="1">
    <citation type="journal article" date="2019" name="Genome Biol. Evol.">
        <title>Insights into the evolution of the New World diploid cottons (Gossypium, subgenus Houzingenia) based on genome sequencing.</title>
        <authorList>
            <person name="Grover C.E."/>
            <person name="Arick M.A. 2nd"/>
            <person name="Thrash A."/>
            <person name="Conover J.L."/>
            <person name="Sanders W.S."/>
            <person name="Peterson D.G."/>
            <person name="Frelichowski J.E."/>
            <person name="Scheffler J.A."/>
            <person name="Scheffler B.E."/>
            <person name="Wendel J.F."/>
        </authorList>
    </citation>
    <scope>NUCLEOTIDE SEQUENCE [LARGE SCALE GENOMIC DNA]</scope>
    <source>
        <strain evidence="1">6</strain>
        <tissue evidence="1">Leaf</tissue>
    </source>
</reference>
<name>A0A7J9J097_9ROSI</name>
<sequence>MPFHRQESEQSQQSFVLKSQDKEITVCQPPIQEGLVGSR</sequence>